<sequence length="178" mass="20462">MNLKKLLPIEYCTFTTHLSPQEVLKRIDENTLSYVPVRIPFFYEPPFEKPYRGKITGDTFTIKRNVEIRITYLPVITGHVFSDSGKTKVEIKMRPQTNVLLSTALILSILGLISLRIISSAVYNINDLLQFSFLPDQLLPFGAFVAIALWATIEFRFQSKKSKAFLQKLVEDEDVELF</sequence>
<accession>A0ABT6R9Y0</accession>
<gene>
    <name evidence="2" type="ORF">QJ048_06295</name>
</gene>
<reference evidence="2 3" key="1">
    <citation type="submission" date="2023-05" db="EMBL/GenBank/DDBJ databases">
        <title>Genome sequence of Pinibacter sp. MAH-24.</title>
        <authorList>
            <person name="Huq M.A."/>
        </authorList>
    </citation>
    <scope>NUCLEOTIDE SEQUENCE [LARGE SCALE GENOMIC DNA]</scope>
    <source>
        <strain evidence="2 3">MAH-24</strain>
    </source>
</reference>
<evidence type="ECO:0000256" key="1">
    <source>
        <dbReference type="SAM" id="Phobius"/>
    </source>
</evidence>
<keyword evidence="1" id="KW-0812">Transmembrane</keyword>
<evidence type="ECO:0000313" key="3">
    <source>
        <dbReference type="Proteomes" id="UP001226434"/>
    </source>
</evidence>
<feature type="transmembrane region" description="Helical" evidence="1">
    <location>
        <begin position="138"/>
        <end position="157"/>
    </location>
</feature>
<proteinExistence type="predicted"/>
<evidence type="ECO:0000313" key="2">
    <source>
        <dbReference type="EMBL" id="MDI3319374.1"/>
    </source>
</evidence>
<keyword evidence="1" id="KW-1133">Transmembrane helix</keyword>
<dbReference type="EMBL" id="JASBRG010000003">
    <property type="protein sequence ID" value="MDI3319374.1"/>
    <property type="molecule type" value="Genomic_DNA"/>
</dbReference>
<organism evidence="2 3">
    <name type="scientific">Pinibacter soli</name>
    <dbReference type="NCBI Taxonomy" id="3044211"/>
    <lineage>
        <taxon>Bacteria</taxon>
        <taxon>Pseudomonadati</taxon>
        <taxon>Bacteroidota</taxon>
        <taxon>Chitinophagia</taxon>
        <taxon>Chitinophagales</taxon>
        <taxon>Chitinophagaceae</taxon>
        <taxon>Pinibacter</taxon>
    </lineage>
</organism>
<name>A0ABT6R9Y0_9BACT</name>
<protein>
    <submittedName>
        <fullName evidence="2">Uncharacterized protein</fullName>
    </submittedName>
</protein>
<keyword evidence="3" id="KW-1185">Reference proteome</keyword>
<keyword evidence="1" id="KW-0472">Membrane</keyword>
<dbReference type="Proteomes" id="UP001226434">
    <property type="component" value="Unassembled WGS sequence"/>
</dbReference>
<feature type="transmembrane region" description="Helical" evidence="1">
    <location>
        <begin position="98"/>
        <end position="118"/>
    </location>
</feature>
<comment type="caution">
    <text evidence="2">The sequence shown here is derived from an EMBL/GenBank/DDBJ whole genome shotgun (WGS) entry which is preliminary data.</text>
</comment>
<dbReference type="RefSeq" id="WP_282333488.1">
    <property type="nucleotide sequence ID" value="NZ_JASBRG010000003.1"/>
</dbReference>